<evidence type="ECO:0000259" key="2">
    <source>
        <dbReference type="PROSITE" id="PS50006"/>
    </source>
</evidence>
<protein>
    <submittedName>
        <fullName evidence="3">FHA domain-containing protein</fullName>
    </submittedName>
</protein>
<evidence type="ECO:0000313" key="4">
    <source>
        <dbReference type="Proteomes" id="UP000294194"/>
    </source>
</evidence>
<dbReference type="InterPro" id="IPR008984">
    <property type="entry name" value="SMAD_FHA_dom_sf"/>
</dbReference>
<sequence>MLHYAPTAERTWLAFATADRVLLVEAGAATSADRIWTQLAVDGTQAVLDELTASGLGATPSFALVSWTPGVAPDTLALLCIVRGAASLGVETPAGAVVIDGSSASTWVERSIAAASRFTVTTTGDATGAPLPLGTGAAWATSVTLEVAGAVAVPVVEAALPAPEPEDPEELDDHTVVMPSRAERAAAEAPTDDPFDATIVRPRIAPANGTHVAPVPVEDPDHDGATIMSVDRAQLRSRRTTAPVAPAAPSVPRYSLQFSTGFTENLEIPIVVGRAPSVMPGGAGESPLLVPIPGDEDISRNHARFAVEGDSVTVTDLHSRNGTSIAIPGRPPQRLRQGEPTTVLVGTVVDLGGGITITVQER</sequence>
<name>A0A4Q9GN05_9MICO</name>
<dbReference type="InterPro" id="IPR000253">
    <property type="entry name" value="FHA_dom"/>
</dbReference>
<reference evidence="4" key="1">
    <citation type="submission" date="2019-02" db="EMBL/GenBank/DDBJ databases">
        <title>Glaciihabitans arcticus sp. nov., a psychrotolerant bacterium isolated from polar soil.</title>
        <authorList>
            <person name="Dahal R.H."/>
        </authorList>
    </citation>
    <scope>NUCLEOTIDE SEQUENCE [LARGE SCALE GENOMIC DNA]</scope>
    <source>
        <strain evidence="4">RP-3-7</strain>
    </source>
</reference>
<dbReference type="RefSeq" id="WP_130980187.1">
    <property type="nucleotide sequence ID" value="NZ_SISG01000001.1"/>
</dbReference>
<evidence type="ECO:0000313" key="3">
    <source>
        <dbReference type="EMBL" id="TBN56076.1"/>
    </source>
</evidence>
<dbReference type="Gene3D" id="2.60.200.20">
    <property type="match status" value="1"/>
</dbReference>
<dbReference type="AlphaFoldDB" id="A0A4Q9GN05"/>
<accession>A0A4Q9GN05</accession>
<organism evidence="3 4">
    <name type="scientific">Glaciihabitans arcticus</name>
    <dbReference type="NCBI Taxonomy" id="2668039"/>
    <lineage>
        <taxon>Bacteria</taxon>
        <taxon>Bacillati</taxon>
        <taxon>Actinomycetota</taxon>
        <taxon>Actinomycetes</taxon>
        <taxon>Micrococcales</taxon>
        <taxon>Microbacteriaceae</taxon>
        <taxon>Glaciihabitans</taxon>
    </lineage>
</organism>
<feature type="domain" description="FHA" evidence="2">
    <location>
        <begin position="270"/>
        <end position="325"/>
    </location>
</feature>
<dbReference type="CDD" id="cd00060">
    <property type="entry name" value="FHA"/>
    <property type="match status" value="1"/>
</dbReference>
<dbReference type="Pfam" id="PF00498">
    <property type="entry name" value="FHA"/>
    <property type="match status" value="1"/>
</dbReference>
<proteinExistence type="predicted"/>
<dbReference type="SUPFAM" id="SSF49879">
    <property type="entry name" value="SMAD/FHA domain"/>
    <property type="match status" value="1"/>
</dbReference>
<comment type="caution">
    <text evidence="3">The sequence shown here is derived from an EMBL/GenBank/DDBJ whole genome shotgun (WGS) entry which is preliminary data.</text>
</comment>
<keyword evidence="4" id="KW-1185">Reference proteome</keyword>
<dbReference type="Proteomes" id="UP000294194">
    <property type="component" value="Unassembled WGS sequence"/>
</dbReference>
<keyword evidence="1" id="KW-0597">Phosphoprotein</keyword>
<dbReference type="EMBL" id="SISG01000001">
    <property type="protein sequence ID" value="TBN56076.1"/>
    <property type="molecule type" value="Genomic_DNA"/>
</dbReference>
<evidence type="ECO:0000256" key="1">
    <source>
        <dbReference type="ARBA" id="ARBA00022553"/>
    </source>
</evidence>
<gene>
    <name evidence="3" type="ORF">EYE40_00945</name>
</gene>
<dbReference type="PROSITE" id="PS50006">
    <property type="entry name" value="FHA_DOMAIN"/>
    <property type="match status" value="1"/>
</dbReference>